<evidence type="ECO:0000313" key="2">
    <source>
        <dbReference type="Proteomes" id="UP001164539"/>
    </source>
</evidence>
<protein>
    <submittedName>
        <fullName evidence="1">Disease resistance protein</fullName>
    </submittedName>
</protein>
<name>A0ACC1XEE2_MELAZ</name>
<organism evidence="1 2">
    <name type="scientific">Melia azedarach</name>
    <name type="common">Chinaberry tree</name>
    <dbReference type="NCBI Taxonomy" id="155640"/>
    <lineage>
        <taxon>Eukaryota</taxon>
        <taxon>Viridiplantae</taxon>
        <taxon>Streptophyta</taxon>
        <taxon>Embryophyta</taxon>
        <taxon>Tracheophyta</taxon>
        <taxon>Spermatophyta</taxon>
        <taxon>Magnoliopsida</taxon>
        <taxon>eudicotyledons</taxon>
        <taxon>Gunneridae</taxon>
        <taxon>Pentapetalae</taxon>
        <taxon>rosids</taxon>
        <taxon>malvids</taxon>
        <taxon>Sapindales</taxon>
        <taxon>Meliaceae</taxon>
        <taxon>Melia</taxon>
    </lineage>
</organism>
<accession>A0ACC1XEE2</accession>
<gene>
    <name evidence="1" type="ORF">OWV82_019281</name>
</gene>
<dbReference type="EMBL" id="CM051403">
    <property type="protein sequence ID" value="KAJ4709502.1"/>
    <property type="molecule type" value="Genomic_DNA"/>
</dbReference>
<proteinExistence type="predicted"/>
<reference evidence="1 2" key="1">
    <citation type="journal article" date="2023" name="Science">
        <title>Complex scaffold remodeling in plant triterpene biosynthesis.</title>
        <authorList>
            <person name="De La Pena R."/>
            <person name="Hodgson H."/>
            <person name="Liu J.C."/>
            <person name="Stephenson M.J."/>
            <person name="Martin A.C."/>
            <person name="Owen C."/>
            <person name="Harkess A."/>
            <person name="Leebens-Mack J."/>
            <person name="Jimenez L.E."/>
            <person name="Osbourn A."/>
            <person name="Sattely E.S."/>
        </authorList>
    </citation>
    <scope>NUCLEOTIDE SEQUENCE [LARGE SCALE GENOMIC DNA]</scope>
    <source>
        <strain evidence="2">cv. JPN11</strain>
        <tissue evidence="1">Leaf</tissue>
    </source>
</reference>
<dbReference type="Proteomes" id="UP001164539">
    <property type="component" value="Chromosome 10"/>
</dbReference>
<comment type="caution">
    <text evidence="1">The sequence shown here is derived from an EMBL/GenBank/DDBJ whole genome shotgun (WGS) entry which is preliminary data.</text>
</comment>
<evidence type="ECO:0000313" key="1">
    <source>
        <dbReference type="EMBL" id="KAJ4709502.1"/>
    </source>
</evidence>
<keyword evidence="2" id="KW-1185">Reference proteome</keyword>
<sequence length="711" mass="82274">MSMIGEVILSASVEMLIRKLSSEGIGLFARQEKVHRDVMKWKKLLVKIKSVLDDAEEKQTTEDSVKIWLLDFQNLAYDVEDILDEFETEALWRKLLLEPAQPSTSKFRKLILTCWASFSPRSIMFDSKMMSKIKEITARFQDIVKHKDQLNLEENSREKSKKVRKRLTTTSLVNEAKDWAGWARQLLLNLSTMTIKYKITLISKHGHVSRKILMLSIITKSILMSINAKESGDHNDLNLLQEKLKKKLSEKKFLLILDDVWNENYDDWTVLTNPFEAGSQGSKIVVTSRSRSVAAITGTVPAYLLKELSNDDCLSVFTEHSTRDFSMHQSLKGIGEKIVIKCNGLPLAAKTLGGLLRGKYDLSDWEDVLHSKIWNLPEERCNIIPALRLSYYYLSPHLKRCFAYCSLFPKNYEFQEDEIVLLWMAEGFLHRENSEKQMEDLGRQYFRELYLRSFFQQSSYNTSRFMMHDLINDLAQWAAGGIYFRMEDLLPGTKQHKFSKSLRHFSYTRGQYDGNSSFDSFHNIENLRTFLPISSDIWSKKSYLSYSLFHMISKLQCLRVLSLNGYCISKLPNSIGDLKHLRYLNLSGTRIRTLPQSVNKLYNLETLILEDCRRLNKLCADIGNLIKLQCLSNSNVDSLEGMPLRIGKLTCLQILCCFVVGQDAGSRLKELKFLLQLREMLKICKIGKYKRCQRCHGGRDKWEDQTSSFIA</sequence>